<gene>
    <name evidence="2" type="ORF">LRS13_23050</name>
</gene>
<evidence type="ECO:0000313" key="2">
    <source>
        <dbReference type="EMBL" id="UUY06362.1"/>
    </source>
</evidence>
<name>A0ABY5PNY9_9ACTN</name>
<evidence type="ECO:0000256" key="1">
    <source>
        <dbReference type="ARBA" id="ARBA00022679"/>
    </source>
</evidence>
<dbReference type="PANTHER" id="PTHR10605">
    <property type="entry name" value="HEPARAN SULFATE SULFOTRANSFERASE"/>
    <property type="match status" value="1"/>
</dbReference>
<sequence length="288" mass="32947">MPNLIVIGAAKCATTSLHAYLDAHPEVSMARPRSAVRGTNDDAPKEMRFFWRADWRENLAWYAAHFDPGSPVRGEATPAYAACPFHWGVPERIAEVAPDARLVYLVRDPIDRLMAHWVQARVDGLRSDLEEILQSRAWMDHQIVCPSRYATQVERYLAHFPAEQMLVVDQQDLKHDRERTLAEVFRFVGVDPAHRSAAFDRERNTRGEKLALTPAGRVAYRRVLDPAGRRLAPTPWSRTAPRVRRALSRPVPTPTLSDDVRSRLEDLFRPEVERLRALTGRAFSRWSL</sequence>
<reference evidence="3" key="1">
    <citation type="submission" date="2021-11" db="EMBL/GenBank/DDBJ databases">
        <title>Cultivation dependent microbiological survey of springs from the worlds oldest radium mine currently devoted to the extraction of radon-saturated water.</title>
        <authorList>
            <person name="Kapinusova G."/>
            <person name="Smrhova T."/>
            <person name="Strejcek M."/>
            <person name="Suman J."/>
            <person name="Jani K."/>
            <person name="Pajer P."/>
            <person name="Uhlik O."/>
        </authorList>
    </citation>
    <scope>NUCLEOTIDE SEQUENCE [LARGE SCALE GENOMIC DNA]</scope>
    <source>
        <strain evidence="3">J379</strain>
    </source>
</reference>
<dbReference type="Proteomes" id="UP001058860">
    <property type="component" value="Chromosome"/>
</dbReference>
<accession>A0ABY5PNY9</accession>
<keyword evidence="3" id="KW-1185">Reference proteome</keyword>
<protein>
    <submittedName>
        <fullName evidence="2">Sulfotransferase</fullName>
    </submittedName>
</protein>
<evidence type="ECO:0000313" key="3">
    <source>
        <dbReference type="Proteomes" id="UP001058860"/>
    </source>
</evidence>
<dbReference type="Pfam" id="PF13469">
    <property type="entry name" value="Sulfotransfer_3"/>
    <property type="match status" value="1"/>
</dbReference>
<dbReference type="InterPro" id="IPR037359">
    <property type="entry name" value="NST/OST"/>
</dbReference>
<keyword evidence="1" id="KW-0808">Transferase</keyword>
<dbReference type="EMBL" id="CP088295">
    <property type="protein sequence ID" value="UUY06362.1"/>
    <property type="molecule type" value="Genomic_DNA"/>
</dbReference>
<dbReference type="PANTHER" id="PTHR10605:SF56">
    <property type="entry name" value="BIFUNCTIONAL HEPARAN SULFATE N-DEACETYLASE_N-SULFOTRANSFERASE"/>
    <property type="match status" value="1"/>
</dbReference>
<dbReference type="Gene3D" id="3.40.50.300">
    <property type="entry name" value="P-loop containing nucleotide triphosphate hydrolases"/>
    <property type="match status" value="1"/>
</dbReference>
<proteinExistence type="predicted"/>
<organism evidence="2 3">
    <name type="scientific">Svornostia abyssi</name>
    <dbReference type="NCBI Taxonomy" id="2898438"/>
    <lineage>
        <taxon>Bacteria</taxon>
        <taxon>Bacillati</taxon>
        <taxon>Actinomycetota</taxon>
        <taxon>Thermoleophilia</taxon>
        <taxon>Solirubrobacterales</taxon>
        <taxon>Baekduiaceae</taxon>
        <taxon>Svornostia</taxon>
    </lineage>
</organism>
<dbReference type="SUPFAM" id="SSF52540">
    <property type="entry name" value="P-loop containing nucleoside triphosphate hydrolases"/>
    <property type="match status" value="1"/>
</dbReference>
<dbReference type="InterPro" id="IPR027417">
    <property type="entry name" value="P-loop_NTPase"/>
</dbReference>
<dbReference type="RefSeq" id="WP_353866848.1">
    <property type="nucleotide sequence ID" value="NZ_CP088295.1"/>
</dbReference>